<dbReference type="AlphaFoldDB" id="A0A1H4NF98"/>
<evidence type="ECO:0000313" key="1">
    <source>
        <dbReference type="EMBL" id="SEB93585.1"/>
    </source>
</evidence>
<evidence type="ECO:0008006" key="3">
    <source>
        <dbReference type="Google" id="ProtNLM"/>
    </source>
</evidence>
<dbReference type="Proteomes" id="UP000182409">
    <property type="component" value="Unassembled WGS sequence"/>
</dbReference>
<accession>A0A1H4NF98</accession>
<dbReference type="InterPro" id="IPR023393">
    <property type="entry name" value="START-like_dom_sf"/>
</dbReference>
<gene>
    <name evidence="1" type="ORF">SAMN05443244_2225</name>
</gene>
<sequence>MPLRESSSLPGSGAPHESVANKCVQSGACGLIILTYCVTAPRNIRRSQGRHIMAKWTQDGGFFTLHDTGEVKAPIDRCFQLTCSIALVREELGMKPVTGRTEGLVQHGDTVRWEGWQLGLKHFHVTGISGYDRPVFMQDSMLDGRFRTFQHDHHLRELPDRGGTQLEDEVRFSLPFGWAGRLVARYIVVPHVLRLMRSRFARIKRIAEGDAWRQYLPNEQTASHA</sequence>
<reference evidence="1 2" key="1">
    <citation type="submission" date="2016-10" db="EMBL/GenBank/DDBJ databases">
        <authorList>
            <person name="de Groot N.N."/>
        </authorList>
    </citation>
    <scope>NUCLEOTIDE SEQUENCE [LARGE SCALE GENOMIC DNA]</scope>
    <source>
        <strain evidence="1 2">AB35.6</strain>
    </source>
</reference>
<evidence type="ECO:0000313" key="2">
    <source>
        <dbReference type="Proteomes" id="UP000182409"/>
    </source>
</evidence>
<dbReference type="EMBL" id="FNSD01000001">
    <property type="protein sequence ID" value="SEB93585.1"/>
    <property type="molecule type" value="Genomic_DNA"/>
</dbReference>
<name>A0A1H4NF98_9BACT</name>
<dbReference type="SUPFAM" id="SSF55961">
    <property type="entry name" value="Bet v1-like"/>
    <property type="match status" value="1"/>
</dbReference>
<protein>
    <recommendedName>
        <fullName evidence="3">Ligand-binding SRPBCC domain-containing protein</fullName>
    </recommendedName>
</protein>
<proteinExistence type="predicted"/>
<organism evidence="1 2">
    <name type="scientific">Terriglobus roseus</name>
    <dbReference type="NCBI Taxonomy" id="392734"/>
    <lineage>
        <taxon>Bacteria</taxon>
        <taxon>Pseudomonadati</taxon>
        <taxon>Acidobacteriota</taxon>
        <taxon>Terriglobia</taxon>
        <taxon>Terriglobales</taxon>
        <taxon>Acidobacteriaceae</taxon>
        <taxon>Terriglobus</taxon>
    </lineage>
</organism>
<dbReference type="Gene3D" id="3.30.530.20">
    <property type="match status" value="1"/>
</dbReference>